<dbReference type="EMBL" id="JANTQA010000051">
    <property type="protein sequence ID" value="KAJ3430390.1"/>
    <property type="molecule type" value="Genomic_DNA"/>
</dbReference>
<feature type="compositionally biased region" description="Basic and acidic residues" evidence="1">
    <location>
        <begin position="457"/>
        <end position="466"/>
    </location>
</feature>
<reference evidence="2" key="1">
    <citation type="submission" date="2022-08" db="EMBL/GenBank/DDBJ databases">
        <title>Novel sulphate-reducing endosymbionts in the free-living metamonad Anaeramoeba.</title>
        <authorList>
            <person name="Jerlstrom-Hultqvist J."/>
            <person name="Cepicka I."/>
            <person name="Gallot-Lavallee L."/>
            <person name="Salas-Leiva D."/>
            <person name="Curtis B.A."/>
            <person name="Zahonova K."/>
            <person name="Pipaliya S."/>
            <person name="Dacks J."/>
            <person name="Roger A.J."/>
        </authorList>
    </citation>
    <scope>NUCLEOTIDE SEQUENCE</scope>
    <source>
        <strain evidence="2">Busselton2</strain>
    </source>
</reference>
<dbReference type="Proteomes" id="UP001146793">
    <property type="component" value="Unassembled WGS sequence"/>
</dbReference>
<feature type="region of interest" description="Disordered" evidence="1">
    <location>
        <begin position="451"/>
        <end position="482"/>
    </location>
</feature>
<proteinExistence type="predicted"/>
<evidence type="ECO:0000313" key="2">
    <source>
        <dbReference type="EMBL" id="KAJ3430390.1"/>
    </source>
</evidence>
<sequence>MQNLTLSEELITKDVDQAKIEFEGITSFRKRLKVLKKWRPKGVLGLDSAYLKKSFLKRTSKNPLSEPIKIKRDCILDLVILTKKPKKSIERGLATFFKKYYLLQNISNYSREWLVFGPEDYRLDPRLISGTVNLKKKKCGQSEKRHKRKKKQHIKNHKKIKQTNYYDKNQKQDQIQYKNQITTKLRINKKHKNKNKTKKNQNTKQKQRVYLKYKYNSQRTVKLKKKIKFKTVKKYQIKKKKSRSFKKCENVKAVKLSKSHSTNKLCSSKLEKQELFIDSMKNFDEFDLMNDHSYKNIGSNENANFEEDEGIEKENRNKMVENKKYACESEDIEKHSQRKIYPSSTPPTNPRKRLYNREFTTLVKSASLNNLQTSGNNKNVMGENKKIKPNNFKYEEYYDELLMSPQETPVSSPQSTFSFSFSSDNESEIFSDFENDSELDQLNRLPYFQLSEQNDEPITKKEEKKSGQRKKSKVSYLETRQDFDNEQENEKVIFENAPEISVEKYFYNNELNENFIAEDNHEIMFEQNDSFWDEADNEEMGIPIFDWFESTNPLIITKNDKLQKNYRPHLDFDLIGGIN</sequence>
<name>A0AAV7YR09_9EUKA</name>
<comment type="caution">
    <text evidence="2">The sequence shown here is derived from an EMBL/GenBank/DDBJ whole genome shotgun (WGS) entry which is preliminary data.</text>
</comment>
<dbReference type="AlphaFoldDB" id="A0AAV7YR09"/>
<accession>A0AAV7YR09</accession>
<gene>
    <name evidence="2" type="ORF">M0812_23396</name>
</gene>
<organism evidence="2 3">
    <name type="scientific">Anaeramoeba flamelloides</name>
    <dbReference type="NCBI Taxonomy" id="1746091"/>
    <lineage>
        <taxon>Eukaryota</taxon>
        <taxon>Metamonada</taxon>
        <taxon>Anaeramoebidae</taxon>
        <taxon>Anaeramoeba</taxon>
    </lineage>
</organism>
<feature type="region of interest" description="Disordered" evidence="1">
    <location>
        <begin position="139"/>
        <end position="171"/>
    </location>
</feature>
<evidence type="ECO:0000313" key="3">
    <source>
        <dbReference type="Proteomes" id="UP001146793"/>
    </source>
</evidence>
<protein>
    <submittedName>
        <fullName evidence="2">Uncharacterized protein</fullName>
    </submittedName>
</protein>
<evidence type="ECO:0000256" key="1">
    <source>
        <dbReference type="SAM" id="MobiDB-lite"/>
    </source>
</evidence>
<feature type="compositionally biased region" description="Basic residues" evidence="1">
    <location>
        <begin position="139"/>
        <end position="161"/>
    </location>
</feature>